<evidence type="ECO:0000313" key="1">
    <source>
        <dbReference type="EMBL" id="GLJ67001.1"/>
    </source>
</evidence>
<reference evidence="1" key="2">
    <citation type="submission" date="2023-01" db="EMBL/GenBank/DDBJ databases">
        <authorList>
            <person name="Sun Q."/>
            <person name="Evtushenko L."/>
        </authorList>
    </citation>
    <scope>NUCLEOTIDE SEQUENCE</scope>
    <source>
        <strain evidence="1">VKM Ac-1246</strain>
    </source>
</reference>
<reference evidence="1" key="1">
    <citation type="journal article" date="2014" name="Int. J. Syst. Evol. Microbiol.">
        <title>Complete genome of a new Firmicutes species belonging to the dominant human colonic microbiota ('Ruminococcus bicirculans') reveals two chromosomes and a selective capacity to utilize plant glucans.</title>
        <authorList>
            <consortium name="NISC Comparative Sequencing Program"/>
            <person name="Wegmann U."/>
            <person name="Louis P."/>
            <person name="Goesmann A."/>
            <person name="Henrissat B."/>
            <person name="Duncan S.H."/>
            <person name="Flint H.J."/>
        </authorList>
    </citation>
    <scope>NUCLEOTIDE SEQUENCE</scope>
    <source>
        <strain evidence="1">VKM Ac-1246</strain>
    </source>
</reference>
<gene>
    <name evidence="1" type="ORF">GCM10017579_10370</name>
</gene>
<protein>
    <recommendedName>
        <fullName evidence="3">Restriction endonuclease domain-containing protein</fullName>
    </recommendedName>
</protein>
<accession>A0ABQ5ST80</accession>
<comment type="caution">
    <text evidence="1">The sequence shown here is derived from an EMBL/GenBank/DDBJ whole genome shotgun (WGS) entry which is preliminary data.</text>
</comment>
<keyword evidence="2" id="KW-1185">Reference proteome</keyword>
<sequence length="46" mass="5155">MRRWIADGSLQAVYITPTGSEMGVELPVLIDFAQIRRVPAKINRGQ</sequence>
<evidence type="ECO:0008006" key="3">
    <source>
        <dbReference type="Google" id="ProtNLM"/>
    </source>
</evidence>
<dbReference type="Proteomes" id="UP001142292">
    <property type="component" value="Unassembled WGS sequence"/>
</dbReference>
<evidence type="ECO:0000313" key="2">
    <source>
        <dbReference type="Proteomes" id="UP001142292"/>
    </source>
</evidence>
<proteinExistence type="predicted"/>
<name>A0ABQ5ST80_9ACTN</name>
<organism evidence="1 2">
    <name type="scientific">Nocardioides luteus</name>
    <dbReference type="NCBI Taxonomy" id="1844"/>
    <lineage>
        <taxon>Bacteria</taxon>
        <taxon>Bacillati</taxon>
        <taxon>Actinomycetota</taxon>
        <taxon>Actinomycetes</taxon>
        <taxon>Propionibacteriales</taxon>
        <taxon>Nocardioidaceae</taxon>
        <taxon>Nocardioides</taxon>
    </lineage>
</organism>
<dbReference type="RefSeq" id="WP_189119819.1">
    <property type="nucleotide sequence ID" value="NZ_BMRK01000015.1"/>
</dbReference>
<dbReference type="EMBL" id="BSEL01000003">
    <property type="protein sequence ID" value="GLJ67001.1"/>
    <property type="molecule type" value="Genomic_DNA"/>
</dbReference>